<keyword evidence="1" id="KW-0472">Membrane</keyword>
<evidence type="ECO:0000256" key="1">
    <source>
        <dbReference type="SAM" id="Phobius"/>
    </source>
</evidence>
<feature type="transmembrane region" description="Helical" evidence="1">
    <location>
        <begin position="29"/>
        <end position="49"/>
    </location>
</feature>
<keyword evidence="3" id="KW-1185">Reference proteome</keyword>
<dbReference type="EMBL" id="CAJNOC010002651">
    <property type="protein sequence ID" value="CAF0944849.1"/>
    <property type="molecule type" value="Genomic_DNA"/>
</dbReference>
<name>A0A814CU48_9BILA</name>
<keyword evidence="1" id="KW-1133">Transmembrane helix</keyword>
<dbReference type="PANTHER" id="PTHR21284">
    <property type="entry name" value="EG:80H7.2 PROTEIN"/>
    <property type="match status" value="1"/>
</dbReference>
<comment type="caution">
    <text evidence="2">The sequence shown here is derived from an EMBL/GenBank/DDBJ whole genome shotgun (WGS) entry which is preliminary data.</text>
</comment>
<dbReference type="Proteomes" id="UP000663879">
    <property type="component" value="Unassembled WGS sequence"/>
</dbReference>
<dbReference type="OrthoDB" id="10340008at2759"/>
<reference evidence="2" key="1">
    <citation type="submission" date="2021-02" db="EMBL/GenBank/DDBJ databases">
        <authorList>
            <person name="Nowell W R."/>
        </authorList>
    </citation>
    <scope>NUCLEOTIDE SEQUENCE</scope>
    <source>
        <strain evidence="2">Ploen Becks lab</strain>
    </source>
</reference>
<sequence>MSKKTDKNFSTKSEALQENIIKNVVRGPLYLCASLILLFSTILILIAMFTSNWQRKTSIINSQEYFTYGLWFTCRHISLKWIQNHHDYYCTTSNYSLFTWIHASQVFYTVSVAMNLFILLIALIGVCKDFGRNSLGMPSLIFWLLVISSLFQLIAISVYGGKGIADYTEYQADYSIIIASVGLGVNALSALLFLIEILTFKKITTRI</sequence>
<feature type="transmembrane region" description="Helical" evidence="1">
    <location>
        <begin position="106"/>
        <end position="127"/>
    </location>
</feature>
<protein>
    <submittedName>
        <fullName evidence="2">Uncharacterized protein</fullName>
    </submittedName>
</protein>
<dbReference type="Gene3D" id="1.20.140.150">
    <property type="match status" value="1"/>
</dbReference>
<evidence type="ECO:0000313" key="2">
    <source>
        <dbReference type="EMBL" id="CAF0944849.1"/>
    </source>
</evidence>
<accession>A0A814CU48</accession>
<feature type="transmembrane region" description="Helical" evidence="1">
    <location>
        <begin position="174"/>
        <end position="198"/>
    </location>
</feature>
<organism evidence="2 3">
    <name type="scientific">Brachionus calyciflorus</name>
    <dbReference type="NCBI Taxonomy" id="104777"/>
    <lineage>
        <taxon>Eukaryota</taxon>
        <taxon>Metazoa</taxon>
        <taxon>Spiralia</taxon>
        <taxon>Gnathifera</taxon>
        <taxon>Rotifera</taxon>
        <taxon>Eurotatoria</taxon>
        <taxon>Monogononta</taxon>
        <taxon>Pseudotrocha</taxon>
        <taxon>Ploima</taxon>
        <taxon>Brachionidae</taxon>
        <taxon>Brachionus</taxon>
    </lineage>
</organism>
<dbReference type="AlphaFoldDB" id="A0A814CU48"/>
<evidence type="ECO:0000313" key="3">
    <source>
        <dbReference type="Proteomes" id="UP000663879"/>
    </source>
</evidence>
<proteinExistence type="predicted"/>
<gene>
    <name evidence="2" type="ORF">OXX778_LOCUS13628</name>
</gene>
<dbReference type="PANTHER" id="PTHR21284:SF12">
    <property type="entry name" value="EG:80H7.2 PROTEIN"/>
    <property type="match status" value="1"/>
</dbReference>
<keyword evidence="1" id="KW-0812">Transmembrane</keyword>
<feature type="transmembrane region" description="Helical" evidence="1">
    <location>
        <begin position="139"/>
        <end position="159"/>
    </location>
</feature>